<proteinExistence type="predicted"/>
<keyword evidence="2" id="KW-1185">Reference proteome</keyword>
<dbReference type="EMBL" id="CM056812">
    <property type="protein sequence ID" value="KAJ8617913.1"/>
    <property type="molecule type" value="Genomic_DNA"/>
</dbReference>
<reference evidence="1 2" key="1">
    <citation type="journal article" date="2022" name="Hortic Res">
        <title>A haplotype resolved chromosomal level avocado genome allows analysis of novel avocado genes.</title>
        <authorList>
            <person name="Nath O."/>
            <person name="Fletcher S.J."/>
            <person name="Hayward A."/>
            <person name="Shaw L.M."/>
            <person name="Masouleh A.K."/>
            <person name="Furtado A."/>
            <person name="Henry R.J."/>
            <person name="Mitter N."/>
        </authorList>
    </citation>
    <scope>NUCLEOTIDE SEQUENCE [LARGE SCALE GENOMIC DNA]</scope>
    <source>
        <strain evidence="2">cv. Hass</strain>
    </source>
</reference>
<gene>
    <name evidence="1" type="ORF">MRB53_014099</name>
</gene>
<evidence type="ECO:0000313" key="2">
    <source>
        <dbReference type="Proteomes" id="UP001234297"/>
    </source>
</evidence>
<accession>A0ACC2KA24</accession>
<dbReference type="Proteomes" id="UP001234297">
    <property type="component" value="Chromosome 4"/>
</dbReference>
<sequence>MTAAVAAAALLRRRVEATLFFFSRFCDNKLSSLLRQRFPTVRFCRDQTLQVRILSSFRQQLQSPSPRN</sequence>
<name>A0ACC2KA24_PERAE</name>
<organism evidence="1 2">
    <name type="scientific">Persea americana</name>
    <name type="common">Avocado</name>
    <dbReference type="NCBI Taxonomy" id="3435"/>
    <lineage>
        <taxon>Eukaryota</taxon>
        <taxon>Viridiplantae</taxon>
        <taxon>Streptophyta</taxon>
        <taxon>Embryophyta</taxon>
        <taxon>Tracheophyta</taxon>
        <taxon>Spermatophyta</taxon>
        <taxon>Magnoliopsida</taxon>
        <taxon>Magnoliidae</taxon>
        <taxon>Laurales</taxon>
        <taxon>Lauraceae</taxon>
        <taxon>Persea</taxon>
    </lineage>
</organism>
<evidence type="ECO:0000313" key="1">
    <source>
        <dbReference type="EMBL" id="KAJ8617913.1"/>
    </source>
</evidence>
<comment type="caution">
    <text evidence="1">The sequence shown here is derived from an EMBL/GenBank/DDBJ whole genome shotgun (WGS) entry which is preliminary data.</text>
</comment>
<protein>
    <submittedName>
        <fullName evidence="1">Uncharacterized protein</fullName>
    </submittedName>
</protein>